<accession>A0AAN9FMZ0</accession>
<dbReference type="EMBL" id="JAYKXN010000006">
    <property type="protein sequence ID" value="KAK7279245.1"/>
    <property type="molecule type" value="Genomic_DNA"/>
</dbReference>
<dbReference type="Proteomes" id="UP001359559">
    <property type="component" value="Unassembled WGS sequence"/>
</dbReference>
<keyword evidence="2" id="KW-1185">Reference proteome</keyword>
<protein>
    <submittedName>
        <fullName evidence="1">Uncharacterized protein</fullName>
    </submittedName>
</protein>
<proteinExistence type="predicted"/>
<evidence type="ECO:0000313" key="2">
    <source>
        <dbReference type="Proteomes" id="UP001359559"/>
    </source>
</evidence>
<dbReference type="AlphaFoldDB" id="A0AAN9FMZ0"/>
<comment type="caution">
    <text evidence="1">The sequence shown here is derived from an EMBL/GenBank/DDBJ whole genome shotgun (WGS) entry which is preliminary data.</text>
</comment>
<organism evidence="1 2">
    <name type="scientific">Clitoria ternatea</name>
    <name type="common">Butterfly pea</name>
    <dbReference type="NCBI Taxonomy" id="43366"/>
    <lineage>
        <taxon>Eukaryota</taxon>
        <taxon>Viridiplantae</taxon>
        <taxon>Streptophyta</taxon>
        <taxon>Embryophyta</taxon>
        <taxon>Tracheophyta</taxon>
        <taxon>Spermatophyta</taxon>
        <taxon>Magnoliopsida</taxon>
        <taxon>eudicotyledons</taxon>
        <taxon>Gunneridae</taxon>
        <taxon>Pentapetalae</taxon>
        <taxon>rosids</taxon>
        <taxon>fabids</taxon>
        <taxon>Fabales</taxon>
        <taxon>Fabaceae</taxon>
        <taxon>Papilionoideae</taxon>
        <taxon>50 kb inversion clade</taxon>
        <taxon>NPAAA clade</taxon>
        <taxon>indigoferoid/millettioid clade</taxon>
        <taxon>Phaseoleae</taxon>
        <taxon>Clitoria</taxon>
    </lineage>
</organism>
<reference evidence="1 2" key="1">
    <citation type="submission" date="2024-01" db="EMBL/GenBank/DDBJ databases">
        <title>The genomes of 5 underutilized Papilionoideae crops provide insights into root nodulation and disease resistance.</title>
        <authorList>
            <person name="Yuan L."/>
        </authorList>
    </citation>
    <scope>NUCLEOTIDE SEQUENCE [LARGE SCALE GENOMIC DNA]</scope>
    <source>
        <strain evidence="1">LY-2023</strain>
        <tissue evidence="1">Leaf</tissue>
    </source>
</reference>
<evidence type="ECO:0000313" key="1">
    <source>
        <dbReference type="EMBL" id="KAK7279245.1"/>
    </source>
</evidence>
<gene>
    <name evidence="1" type="ORF">RJT34_24292</name>
</gene>
<sequence>MHSCLEPLSGLFTLKWAKVQHVSSLKQGEGLTVPVDSKNLNKTVLVILEREVALVNVALRLLLFTFMLLQLRLDHT</sequence>
<name>A0AAN9FMZ0_CLITE</name>